<evidence type="ECO:0000256" key="2">
    <source>
        <dbReference type="ARBA" id="ARBA00004613"/>
    </source>
</evidence>
<accession>A0A7I8KHE1</accession>
<evidence type="ECO:0000256" key="6">
    <source>
        <dbReference type="ARBA" id="ARBA00022641"/>
    </source>
</evidence>
<comment type="function">
    <text evidence="1 10">Promotes plant cell differentiation, organogenesis and somatic embryogenesis as well as cell proliferation.</text>
</comment>
<protein>
    <recommendedName>
        <fullName evidence="10">Phytosulfokine</fullName>
    </recommendedName>
    <component>
        <recommendedName>
            <fullName evidence="10">Phytosulfokine-alpha</fullName>
            <shortName evidence="10">PSK-alpha</shortName>
            <shortName evidence="10">Phytosulfokine-a</shortName>
        </recommendedName>
    </component>
    <component>
        <recommendedName>
            <fullName evidence="10">Phytosulfokine-beta</fullName>
            <shortName evidence="10">PSK-beta</shortName>
            <shortName evidence="10">Phytosulfokine-b</shortName>
        </recommendedName>
    </component>
</protein>
<comment type="similarity">
    <text evidence="3 10">Belongs to the phytosulfokine family.</text>
</comment>
<dbReference type="Pfam" id="PF06404">
    <property type="entry name" value="PSK"/>
    <property type="match status" value="1"/>
</dbReference>
<feature type="chain" id="PRO_5031596509" description="Phytosulfokine" evidence="10">
    <location>
        <begin position="26"/>
        <end position="94"/>
    </location>
</feature>
<dbReference type="GO" id="GO:0030154">
    <property type="term" value="P:cell differentiation"/>
    <property type="evidence" value="ECO:0007669"/>
    <property type="project" value="UniProtKB-UniRule"/>
</dbReference>
<organism evidence="11 12">
    <name type="scientific">Spirodela intermedia</name>
    <name type="common">Intermediate duckweed</name>
    <dbReference type="NCBI Taxonomy" id="51605"/>
    <lineage>
        <taxon>Eukaryota</taxon>
        <taxon>Viridiplantae</taxon>
        <taxon>Streptophyta</taxon>
        <taxon>Embryophyta</taxon>
        <taxon>Tracheophyta</taxon>
        <taxon>Spermatophyta</taxon>
        <taxon>Magnoliopsida</taxon>
        <taxon>Liliopsida</taxon>
        <taxon>Araceae</taxon>
        <taxon>Lemnoideae</taxon>
        <taxon>Spirodela</taxon>
    </lineage>
</organism>
<evidence type="ECO:0000256" key="3">
    <source>
        <dbReference type="ARBA" id="ARBA00010781"/>
    </source>
</evidence>
<keyword evidence="7 10" id="KW-0732">Signal</keyword>
<keyword evidence="5 10" id="KW-0964">Secreted</keyword>
<comment type="PTM">
    <text evidence="10">Sulfation is important for activity and for the binding to a putative membrane receptor.</text>
</comment>
<proteinExistence type="inferred from homology"/>
<evidence type="ECO:0000256" key="1">
    <source>
        <dbReference type="ARBA" id="ARBA00003158"/>
    </source>
</evidence>
<comment type="PTM">
    <text evidence="10">PSK-alpha is produced by endopeptidase digestion. PSK-beta is produced from PSK-alpha by exopeptidase digestion.</text>
</comment>
<dbReference type="InterPro" id="IPR009438">
    <property type="entry name" value="Phytosulfokine"/>
</dbReference>
<keyword evidence="8 10" id="KW-0221">Differentiation</keyword>
<comment type="subcellular location">
    <subcellularLocation>
        <location evidence="2 10">Secreted</location>
    </subcellularLocation>
</comment>
<gene>
    <name evidence="11" type="ORF">SI8410_05007764</name>
</gene>
<evidence type="ECO:0000256" key="9">
    <source>
        <dbReference type="ARBA" id="ARBA00023030"/>
    </source>
</evidence>
<sequence>MKRSFRSQCPLLLLFLITAVSIVWASRPLMSAEKGKDVVMAIEFSQVGSSNAEDDPWNLMDGEGCDKEEDGEPSNGRILADAHLDYIYTQSHTP</sequence>
<dbReference type="GO" id="GO:0005576">
    <property type="term" value="C:extracellular region"/>
    <property type="evidence" value="ECO:0007669"/>
    <property type="project" value="UniProtKB-SubCell"/>
</dbReference>
<reference evidence="11" key="1">
    <citation type="submission" date="2020-02" db="EMBL/GenBank/DDBJ databases">
        <authorList>
            <person name="Scholz U."/>
            <person name="Mascher M."/>
            <person name="Fiebig A."/>
        </authorList>
    </citation>
    <scope>NUCLEOTIDE SEQUENCE</scope>
</reference>
<evidence type="ECO:0000256" key="7">
    <source>
        <dbReference type="ARBA" id="ARBA00022729"/>
    </source>
</evidence>
<feature type="signal peptide" evidence="10">
    <location>
        <begin position="1"/>
        <end position="25"/>
    </location>
</feature>
<keyword evidence="6 10" id="KW-0765">Sulfation</keyword>
<dbReference type="EMBL" id="LR746268">
    <property type="protein sequence ID" value="CAA7397101.1"/>
    <property type="molecule type" value="Genomic_DNA"/>
</dbReference>
<keyword evidence="4 10" id="KW-0217">Developmental protein</keyword>
<evidence type="ECO:0000256" key="4">
    <source>
        <dbReference type="ARBA" id="ARBA00022473"/>
    </source>
</evidence>
<keyword evidence="12" id="KW-1185">Reference proteome</keyword>
<dbReference type="OrthoDB" id="1914102at2759"/>
<dbReference type="Proteomes" id="UP000663760">
    <property type="component" value="Chromosome 5"/>
</dbReference>
<evidence type="ECO:0000256" key="10">
    <source>
        <dbReference type="RuleBase" id="RU368031"/>
    </source>
</evidence>
<dbReference type="GO" id="GO:0008283">
    <property type="term" value="P:cell population proliferation"/>
    <property type="evidence" value="ECO:0007669"/>
    <property type="project" value="UniProtKB-UniRule"/>
</dbReference>
<keyword evidence="9 10" id="KW-0339">Growth factor</keyword>
<evidence type="ECO:0000313" key="11">
    <source>
        <dbReference type="EMBL" id="CAA7397101.1"/>
    </source>
</evidence>
<evidence type="ECO:0000256" key="8">
    <source>
        <dbReference type="ARBA" id="ARBA00022782"/>
    </source>
</evidence>
<name>A0A7I8KHE1_SPIIN</name>
<dbReference type="AlphaFoldDB" id="A0A7I8KHE1"/>
<evidence type="ECO:0000256" key="5">
    <source>
        <dbReference type="ARBA" id="ARBA00022525"/>
    </source>
</evidence>
<evidence type="ECO:0000313" key="12">
    <source>
        <dbReference type="Proteomes" id="UP000663760"/>
    </source>
</evidence>
<dbReference type="GO" id="GO:0008083">
    <property type="term" value="F:growth factor activity"/>
    <property type="evidence" value="ECO:0007669"/>
    <property type="project" value="UniProtKB-UniRule"/>
</dbReference>